<keyword evidence="3" id="KW-0274">FAD</keyword>
<comment type="caution">
    <text evidence="7">The sequence shown here is derived from an EMBL/GenBank/DDBJ whole genome shotgun (WGS) entry which is preliminary data.</text>
</comment>
<dbReference type="AlphaFoldDB" id="A0A4R1GX68"/>
<evidence type="ECO:0000256" key="3">
    <source>
        <dbReference type="ARBA" id="ARBA00022827"/>
    </source>
</evidence>
<dbReference type="GO" id="GO:0003954">
    <property type="term" value="F:NADH dehydrogenase activity"/>
    <property type="evidence" value="ECO:0007669"/>
    <property type="project" value="InterPro"/>
</dbReference>
<dbReference type="Gene3D" id="3.50.50.100">
    <property type="match status" value="1"/>
</dbReference>
<evidence type="ECO:0000256" key="4">
    <source>
        <dbReference type="ARBA" id="ARBA00023002"/>
    </source>
</evidence>
<dbReference type="Pfam" id="PF07992">
    <property type="entry name" value="Pyr_redox_2"/>
    <property type="match status" value="1"/>
</dbReference>
<evidence type="ECO:0000313" key="8">
    <source>
        <dbReference type="Proteomes" id="UP000294546"/>
    </source>
</evidence>
<comment type="similarity">
    <text evidence="1">Belongs to the NADH dehydrogenase family.</text>
</comment>
<keyword evidence="2" id="KW-0285">Flavoprotein</keyword>
<gene>
    <name evidence="7" type="ORF">CLV83_1130</name>
</gene>
<proteinExistence type="inferred from homology"/>
<dbReference type="EMBL" id="SMFU01000007">
    <property type="protein sequence ID" value="TCK09032.1"/>
    <property type="molecule type" value="Genomic_DNA"/>
</dbReference>
<sequence length="436" mass="48032">MKEKSYYQHVIVVGGGAGGLELATRLGRRYGRKGLKVTLVDRETTHVWKPLLHEVATGRLDSSIDELSYRAQGRQAGFHFQIGELEGLDRSQRCIKLAPVVNSDGEELVPARTLFYDYLVIAVGSRTNDFGISGVRENCCFLDDRNQADNFHNTLLEACLRLSTHGTDNQLRISIVGAGATGVELSAELYNAAQELVSYGLSSIQPSSLKVTLIEAAPRILGALPPRISSAAKTELRKLGVDVRENTQVVEVNDKELITSAGESIPAHLVVWAAGIKGPELLTQLDGLETNRRNQLVVGSDLRTSRDERVFALGDCAACERRDEEGGLVPPRAQAAHQMASHLFKHFDRILKGEDIPAYTYKDYGSLVSLSKYTTVGNLMGNLTKGSIMVEGTLARLVYVSLYRLHQVALYGYFKTMLVTIVARINKVIRPRMKLH</sequence>
<dbReference type="GO" id="GO:0008137">
    <property type="term" value="F:NADH dehydrogenase (ubiquinone) activity"/>
    <property type="evidence" value="ECO:0007669"/>
    <property type="project" value="TreeGrafter"/>
</dbReference>
<dbReference type="SUPFAM" id="SSF51905">
    <property type="entry name" value="FAD/NAD(P)-binding domain"/>
    <property type="match status" value="1"/>
</dbReference>
<dbReference type="PRINTS" id="PR00368">
    <property type="entry name" value="FADPNR"/>
</dbReference>
<dbReference type="OrthoDB" id="9781621at2"/>
<dbReference type="PANTHER" id="PTHR43706">
    <property type="entry name" value="NADH DEHYDROGENASE"/>
    <property type="match status" value="1"/>
</dbReference>
<reference evidence="7 8" key="1">
    <citation type="submission" date="2019-03" db="EMBL/GenBank/DDBJ databases">
        <title>Genomic Encyclopedia of Archaeal and Bacterial Type Strains, Phase II (KMG-II): from individual species to whole genera.</title>
        <authorList>
            <person name="Goeker M."/>
        </authorList>
    </citation>
    <scope>NUCLEOTIDE SEQUENCE [LARGE SCALE GENOMIC DNA]</scope>
    <source>
        <strain evidence="7 8">DSM 27697</strain>
    </source>
</reference>
<dbReference type="Proteomes" id="UP000294546">
    <property type="component" value="Unassembled WGS sequence"/>
</dbReference>
<name>A0A4R1GX68_9GAMM</name>
<dbReference type="PRINTS" id="PR00411">
    <property type="entry name" value="PNDRDTASEI"/>
</dbReference>
<evidence type="ECO:0000256" key="2">
    <source>
        <dbReference type="ARBA" id="ARBA00022630"/>
    </source>
</evidence>
<evidence type="ECO:0000259" key="6">
    <source>
        <dbReference type="Pfam" id="PF07992"/>
    </source>
</evidence>
<dbReference type="RefSeq" id="WP_132288682.1">
    <property type="nucleotide sequence ID" value="NZ_SMFU01000007.1"/>
</dbReference>
<organism evidence="7 8">
    <name type="scientific">Marinobacterium mangrovicola</name>
    <dbReference type="NCBI Taxonomy" id="1476959"/>
    <lineage>
        <taxon>Bacteria</taxon>
        <taxon>Pseudomonadati</taxon>
        <taxon>Pseudomonadota</taxon>
        <taxon>Gammaproteobacteria</taxon>
        <taxon>Oceanospirillales</taxon>
        <taxon>Oceanospirillaceae</taxon>
        <taxon>Marinobacterium</taxon>
    </lineage>
</organism>
<dbReference type="InterPro" id="IPR036188">
    <property type="entry name" value="FAD/NAD-bd_sf"/>
</dbReference>
<dbReference type="PANTHER" id="PTHR43706:SF9">
    <property type="entry name" value="TYPE II NADH:QUINONE OXIDOREDUCTASE"/>
    <property type="match status" value="1"/>
</dbReference>
<protein>
    <submittedName>
        <fullName evidence="7">NADH dehydrogenase</fullName>
    </submittedName>
</protein>
<accession>A0A4R1GX68</accession>
<evidence type="ECO:0000256" key="1">
    <source>
        <dbReference type="ARBA" id="ARBA00005272"/>
    </source>
</evidence>
<evidence type="ECO:0000256" key="5">
    <source>
        <dbReference type="ARBA" id="ARBA00023027"/>
    </source>
</evidence>
<keyword evidence="4" id="KW-0560">Oxidoreductase</keyword>
<keyword evidence="5" id="KW-0520">NAD</keyword>
<dbReference type="InterPro" id="IPR023753">
    <property type="entry name" value="FAD/NAD-binding_dom"/>
</dbReference>
<feature type="domain" description="FAD/NAD(P)-binding" evidence="6">
    <location>
        <begin position="9"/>
        <end position="340"/>
    </location>
</feature>
<evidence type="ECO:0000313" key="7">
    <source>
        <dbReference type="EMBL" id="TCK09032.1"/>
    </source>
</evidence>
<dbReference type="InterPro" id="IPR045024">
    <property type="entry name" value="NDH-2"/>
</dbReference>
<keyword evidence="8" id="KW-1185">Reference proteome</keyword>